<dbReference type="OrthoDB" id="9767568at2"/>
<feature type="transmembrane region" description="Helical" evidence="8">
    <location>
        <begin position="12"/>
        <end position="36"/>
    </location>
</feature>
<comment type="subcellular location">
    <subcellularLocation>
        <location evidence="1">Membrane</location>
        <topology evidence="1">Multi-pass membrane protein</topology>
    </subcellularLocation>
</comment>
<evidence type="ECO:0000256" key="5">
    <source>
        <dbReference type="ARBA" id="ARBA00022692"/>
    </source>
</evidence>
<comment type="pathway">
    <text evidence="2">Quinol/quinone metabolism; menaquinone biosynthesis.</text>
</comment>
<dbReference type="InterPro" id="IPR000537">
    <property type="entry name" value="UbiA_prenyltransferase"/>
</dbReference>
<dbReference type="CDD" id="cd13962">
    <property type="entry name" value="PT_UbiA_UBIAD1"/>
    <property type="match status" value="1"/>
</dbReference>
<protein>
    <submittedName>
        <fullName evidence="9">Prenyltransferase</fullName>
    </submittedName>
</protein>
<keyword evidence="4 9" id="KW-0808">Transferase</keyword>
<comment type="caution">
    <text evidence="9">The sequence shown here is derived from an EMBL/GenBank/DDBJ whole genome shotgun (WGS) entry which is preliminary data.</text>
</comment>
<dbReference type="GO" id="GO:0016020">
    <property type="term" value="C:membrane"/>
    <property type="evidence" value="ECO:0007669"/>
    <property type="project" value="UniProtKB-SubCell"/>
</dbReference>
<feature type="transmembrane region" description="Helical" evidence="8">
    <location>
        <begin position="42"/>
        <end position="59"/>
    </location>
</feature>
<evidence type="ECO:0000256" key="4">
    <source>
        <dbReference type="ARBA" id="ARBA00022679"/>
    </source>
</evidence>
<proteinExistence type="predicted"/>
<dbReference type="PATRIC" id="fig|1423782.4.peg.155"/>
<dbReference type="GO" id="GO:0042371">
    <property type="term" value="P:vitamin K biosynthetic process"/>
    <property type="evidence" value="ECO:0007669"/>
    <property type="project" value="TreeGrafter"/>
</dbReference>
<feature type="transmembrane region" description="Helical" evidence="8">
    <location>
        <begin position="93"/>
        <end position="112"/>
    </location>
</feature>
<dbReference type="GO" id="GO:0009234">
    <property type="term" value="P:menaquinone biosynthetic process"/>
    <property type="evidence" value="ECO:0007669"/>
    <property type="project" value="UniProtKB-UniPathway"/>
</dbReference>
<feature type="transmembrane region" description="Helical" evidence="8">
    <location>
        <begin position="226"/>
        <end position="249"/>
    </location>
</feature>
<keyword evidence="3" id="KW-0474">Menaquinone biosynthesis</keyword>
<dbReference type="Pfam" id="PF01040">
    <property type="entry name" value="UbiA"/>
    <property type="match status" value="1"/>
</dbReference>
<evidence type="ECO:0000256" key="6">
    <source>
        <dbReference type="ARBA" id="ARBA00022989"/>
    </source>
</evidence>
<dbReference type="GO" id="GO:0004659">
    <property type="term" value="F:prenyltransferase activity"/>
    <property type="evidence" value="ECO:0007669"/>
    <property type="project" value="InterPro"/>
</dbReference>
<dbReference type="UniPathway" id="UPA00079"/>
<evidence type="ECO:0000256" key="3">
    <source>
        <dbReference type="ARBA" id="ARBA00022428"/>
    </source>
</evidence>
<name>A0A0R1XJF2_9LACO</name>
<evidence type="ECO:0000313" key="10">
    <source>
        <dbReference type="Proteomes" id="UP000051412"/>
    </source>
</evidence>
<dbReference type="PANTHER" id="PTHR13929:SF0">
    <property type="entry name" value="UBIA PRENYLTRANSFERASE DOMAIN-CONTAINING PROTEIN 1"/>
    <property type="match status" value="1"/>
</dbReference>
<keyword evidence="5 8" id="KW-0812">Transmembrane</keyword>
<keyword evidence="6 8" id="KW-1133">Transmembrane helix</keyword>
<evidence type="ECO:0000256" key="1">
    <source>
        <dbReference type="ARBA" id="ARBA00004141"/>
    </source>
</evidence>
<dbReference type="Gene3D" id="1.10.357.140">
    <property type="entry name" value="UbiA prenyltransferase"/>
    <property type="match status" value="1"/>
</dbReference>
<dbReference type="STRING" id="1423782.FD32_GL000156"/>
<evidence type="ECO:0000256" key="2">
    <source>
        <dbReference type="ARBA" id="ARBA00004863"/>
    </source>
</evidence>
<dbReference type="RefSeq" id="WP_047770333.1">
    <property type="nucleotide sequence ID" value="NZ_AZGM01000067.1"/>
</dbReference>
<feature type="transmembrane region" description="Helical" evidence="8">
    <location>
        <begin position="118"/>
        <end position="134"/>
    </location>
</feature>
<evidence type="ECO:0000256" key="8">
    <source>
        <dbReference type="SAM" id="Phobius"/>
    </source>
</evidence>
<accession>A0A0R1XJF2</accession>
<gene>
    <name evidence="9" type="ORF">FD32_GL000156</name>
</gene>
<dbReference type="InterPro" id="IPR044878">
    <property type="entry name" value="UbiA_sf"/>
</dbReference>
<sequence length="310" mass="34831">MEMPNHRQQFAALVQAQTTVISALPYLIGCAFAYYYYDHFNLGDTILLFIAVVSFHLAVNGHNQYTDYRRFNHSNAINSHNNIIANFKIHLSWVRVIIAGLTILSAAIGIYLTIKAGWILLLIGILSFLVGYSYSGGHHPILKTPFGEPASGITMGYNITLLAIYINIYNLPTFDVDFWLKGLVVALPAILVISNVMLGNNICDVKEDIAIGKRTLVYHIGHKKSLTVLITCYALSYLFIVIAVAAHYLPLWALGSLLTIPLVYQRTRVFVTQPDKATTFFNVLIDLQLILVSEFFFIMLGIIWKLLIFK</sequence>
<reference evidence="9 10" key="1">
    <citation type="journal article" date="2015" name="Genome Announc.">
        <title>Expanding the biotechnology potential of lactobacilli through comparative genomics of 213 strains and associated genera.</title>
        <authorList>
            <person name="Sun Z."/>
            <person name="Harris H.M."/>
            <person name="McCann A."/>
            <person name="Guo C."/>
            <person name="Argimon S."/>
            <person name="Zhang W."/>
            <person name="Yang X."/>
            <person name="Jeffery I.B."/>
            <person name="Cooney J.C."/>
            <person name="Kagawa T.F."/>
            <person name="Liu W."/>
            <person name="Song Y."/>
            <person name="Salvetti E."/>
            <person name="Wrobel A."/>
            <person name="Rasinkangas P."/>
            <person name="Parkhill J."/>
            <person name="Rea M.C."/>
            <person name="O'Sullivan O."/>
            <person name="Ritari J."/>
            <person name="Douillard F.P."/>
            <person name="Paul Ross R."/>
            <person name="Yang R."/>
            <person name="Briner A.E."/>
            <person name="Felis G.E."/>
            <person name="de Vos W.M."/>
            <person name="Barrangou R."/>
            <person name="Klaenhammer T.R."/>
            <person name="Caufield P.W."/>
            <person name="Cui Y."/>
            <person name="Zhang H."/>
            <person name="O'Toole P.W."/>
        </authorList>
    </citation>
    <scope>NUCLEOTIDE SEQUENCE [LARGE SCALE GENOMIC DNA]</scope>
    <source>
        <strain evidence="9 10">DSM 6035</strain>
    </source>
</reference>
<dbReference type="InterPro" id="IPR026046">
    <property type="entry name" value="UBIAD1"/>
</dbReference>
<dbReference type="EMBL" id="AZGM01000067">
    <property type="protein sequence ID" value="KRM27059.1"/>
    <property type="molecule type" value="Genomic_DNA"/>
</dbReference>
<feature type="transmembrane region" description="Helical" evidence="8">
    <location>
        <begin position="287"/>
        <end position="308"/>
    </location>
</feature>
<dbReference type="PIRSF" id="PIRSF005355">
    <property type="entry name" value="UBIAD1"/>
    <property type="match status" value="1"/>
</dbReference>
<feature type="transmembrane region" description="Helical" evidence="8">
    <location>
        <begin position="178"/>
        <end position="198"/>
    </location>
</feature>
<dbReference type="Proteomes" id="UP000051412">
    <property type="component" value="Unassembled WGS sequence"/>
</dbReference>
<evidence type="ECO:0000256" key="7">
    <source>
        <dbReference type="ARBA" id="ARBA00023136"/>
    </source>
</evidence>
<keyword evidence="7 8" id="KW-0472">Membrane</keyword>
<feature type="transmembrane region" description="Helical" evidence="8">
    <location>
        <begin position="146"/>
        <end position="166"/>
    </location>
</feature>
<organism evidence="9 10">
    <name type="scientific">Limosilactobacillus panis DSM 6035</name>
    <dbReference type="NCBI Taxonomy" id="1423782"/>
    <lineage>
        <taxon>Bacteria</taxon>
        <taxon>Bacillati</taxon>
        <taxon>Bacillota</taxon>
        <taxon>Bacilli</taxon>
        <taxon>Lactobacillales</taxon>
        <taxon>Lactobacillaceae</taxon>
        <taxon>Limosilactobacillus</taxon>
    </lineage>
</organism>
<dbReference type="AlphaFoldDB" id="A0A0R1XJF2"/>
<keyword evidence="10" id="KW-1185">Reference proteome</keyword>
<dbReference type="PANTHER" id="PTHR13929">
    <property type="entry name" value="1,4-DIHYDROXY-2-NAPHTHOATE OCTAPRENYLTRANSFERASE"/>
    <property type="match status" value="1"/>
</dbReference>
<evidence type="ECO:0000313" key="9">
    <source>
        <dbReference type="EMBL" id="KRM27059.1"/>
    </source>
</evidence>